<dbReference type="AlphaFoldDB" id="A0A498L2U0"/>
<dbReference type="EMBL" id="QBIY01013496">
    <property type="protein sequence ID" value="RXN02721.1"/>
    <property type="molecule type" value="Genomic_DNA"/>
</dbReference>
<accession>A0A498L2U0</accession>
<keyword evidence="3" id="KW-1185">Reference proteome</keyword>
<evidence type="ECO:0000256" key="1">
    <source>
        <dbReference type="SAM" id="SignalP"/>
    </source>
</evidence>
<dbReference type="STRING" id="84645.A0A498L2U0"/>
<gene>
    <name evidence="2" type="ORF">ROHU_034897</name>
</gene>
<protein>
    <submittedName>
        <fullName evidence="2">MANSC domain-containing 4</fullName>
    </submittedName>
</protein>
<evidence type="ECO:0000313" key="2">
    <source>
        <dbReference type="EMBL" id="RXN02721.1"/>
    </source>
</evidence>
<comment type="caution">
    <text evidence="2">The sequence shown here is derived from an EMBL/GenBank/DDBJ whole genome shotgun (WGS) entry which is preliminary data.</text>
</comment>
<evidence type="ECO:0000313" key="3">
    <source>
        <dbReference type="Proteomes" id="UP000290572"/>
    </source>
</evidence>
<dbReference type="Proteomes" id="UP000290572">
    <property type="component" value="Unassembled WGS sequence"/>
</dbReference>
<keyword evidence="1" id="KW-0732">Signal</keyword>
<reference evidence="2 3" key="1">
    <citation type="submission" date="2018-03" db="EMBL/GenBank/DDBJ databases">
        <title>Draft genome sequence of Rohu Carp (Labeo rohita).</title>
        <authorList>
            <person name="Das P."/>
            <person name="Kushwaha B."/>
            <person name="Joshi C.G."/>
            <person name="Kumar D."/>
            <person name="Nagpure N.S."/>
            <person name="Sahoo L."/>
            <person name="Das S.P."/>
            <person name="Bit A."/>
            <person name="Patnaik S."/>
            <person name="Meher P.K."/>
            <person name="Jayasankar P."/>
            <person name="Koringa P.G."/>
            <person name="Patel N.V."/>
            <person name="Hinsu A.T."/>
            <person name="Kumar R."/>
            <person name="Pandey M."/>
            <person name="Agarwal S."/>
            <person name="Srivastava S."/>
            <person name="Singh M."/>
            <person name="Iquebal M.A."/>
            <person name="Jaiswal S."/>
            <person name="Angadi U.B."/>
            <person name="Kumar N."/>
            <person name="Raza M."/>
            <person name="Shah T.M."/>
            <person name="Rai A."/>
            <person name="Jena J.K."/>
        </authorList>
    </citation>
    <scope>NUCLEOTIDE SEQUENCE [LARGE SCALE GENOMIC DNA]</scope>
    <source>
        <strain evidence="2">DASCIFA01</strain>
        <tissue evidence="2">Testis</tissue>
    </source>
</reference>
<organism evidence="2 3">
    <name type="scientific">Labeo rohita</name>
    <name type="common">Indian major carp</name>
    <name type="synonym">Cyprinus rohita</name>
    <dbReference type="NCBI Taxonomy" id="84645"/>
    <lineage>
        <taxon>Eukaryota</taxon>
        <taxon>Metazoa</taxon>
        <taxon>Chordata</taxon>
        <taxon>Craniata</taxon>
        <taxon>Vertebrata</taxon>
        <taxon>Euteleostomi</taxon>
        <taxon>Actinopterygii</taxon>
        <taxon>Neopterygii</taxon>
        <taxon>Teleostei</taxon>
        <taxon>Ostariophysi</taxon>
        <taxon>Cypriniformes</taxon>
        <taxon>Cyprinidae</taxon>
        <taxon>Labeoninae</taxon>
        <taxon>Labeonini</taxon>
        <taxon>Labeo</taxon>
    </lineage>
</organism>
<name>A0A498L2U0_LABRO</name>
<proteinExistence type="predicted"/>
<feature type="signal peptide" evidence="1">
    <location>
        <begin position="1"/>
        <end position="21"/>
    </location>
</feature>
<sequence>MTVPWSLLWILGLICSSDSSCSPTSYYKSCWIRRYPGLYVDIEESQRRGAHILKLYQEESALKCSRACCLTRNCVDPDLLVFGKYFTTNVRVLPHMSSSRLNVSEPLTSDKRQFNYPPNPPVQYELFANGFSRHYAIFKFLNYPTAFGITNFHSTDYKLFGFSKVYAIFYQDLDKCPTTTLNPNYKASYFTF</sequence>
<feature type="chain" id="PRO_5019720676" evidence="1">
    <location>
        <begin position="22"/>
        <end position="192"/>
    </location>
</feature>